<evidence type="ECO:0000313" key="3">
    <source>
        <dbReference type="EMBL" id="PLC54963.1"/>
    </source>
</evidence>
<dbReference type="Gene3D" id="3.40.1350.10">
    <property type="match status" value="1"/>
</dbReference>
<keyword evidence="4" id="KW-1185">Reference proteome</keyword>
<evidence type="ECO:0000313" key="4">
    <source>
        <dbReference type="Proteomes" id="UP000234328"/>
    </source>
</evidence>
<dbReference type="SUPFAM" id="SSF52980">
    <property type="entry name" value="Restriction endonuclease-like"/>
    <property type="match status" value="1"/>
</dbReference>
<dbReference type="GO" id="GO:0009307">
    <property type="term" value="P:DNA restriction-modification system"/>
    <property type="evidence" value="ECO:0007669"/>
    <property type="project" value="InterPro"/>
</dbReference>
<dbReference type="Proteomes" id="UP000234328">
    <property type="component" value="Unassembled WGS sequence"/>
</dbReference>
<dbReference type="Pfam" id="PF04471">
    <property type="entry name" value="Mrr_cat"/>
    <property type="match status" value="1"/>
</dbReference>
<keyword evidence="3" id="KW-0255">Endonuclease</keyword>
<feature type="domain" description="Restriction system protein Mrr-like N-terminal" evidence="2">
    <location>
        <begin position="23"/>
        <end position="106"/>
    </location>
</feature>
<keyword evidence="3" id="KW-0540">Nuclease</keyword>
<dbReference type="InterPro" id="IPR007560">
    <property type="entry name" value="Restrct_endonuc_IV_Mrr"/>
</dbReference>
<protein>
    <submittedName>
        <fullName evidence="3">Restriction endonuclease</fullName>
    </submittedName>
</protein>
<dbReference type="GO" id="GO:0003677">
    <property type="term" value="F:DNA binding"/>
    <property type="evidence" value="ECO:0007669"/>
    <property type="project" value="InterPro"/>
</dbReference>
<dbReference type="OrthoDB" id="9781481at2"/>
<evidence type="ECO:0000259" key="1">
    <source>
        <dbReference type="Pfam" id="PF04471"/>
    </source>
</evidence>
<proteinExistence type="predicted"/>
<name>A0A2N4UIV8_9BURK</name>
<dbReference type="PANTHER" id="PTHR30015:SF7">
    <property type="entry name" value="TYPE IV METHYL-DIRECTED RESTRICTION ENZYME ECOKMRR"/>
    <property type="match status" value="1"/>
</dbReference>
<dbReference type="Pfam" id="PF14338">
    <property type="entry name" value="Mrr_N"/>
    <property type="match status" value="1"/>
</dbReference>
<gene>
    <name evidence="3" type="ORF">CR155_05785</name>
</gene>
<feature type="domain" description="Restriction endonuclease type IV Mrr" evidence="1">
    <location>
        <begin position="161"/>
        <end position="278"/>
    </location>
</feature>
<reference evidence="3 4" key="1">
    <citation type="submission" date="2017-10" db="EMBL/GenBank/DDBJ databases">
        <title>Two draft genome sequences of Pusillimonas sp. strains isolated from a nitrate- and radionuclide-contaminated groundwater in Russia.</title>
        <authorList>
            <person name="Grouzdev D.S."/>
            <person name="Tourova T.P."/>
            <person name="Goeva M.A."/>
            <person name="Babich T.L."/>
            <person name="Sokolova D.S."/>
            <person name="Abdullin R."/>
            <person name="Poltaraus A.B."/>
            <person name="Toshchakov S.V."/>
            <person name="Nazina T.N."/>
        </authorList>
    </citation>
    <scope>NUCLEOTIDE SEQUENCE [LARGE SCALE GENOMIC DNA]</scope>
    <source>
        <strain evidence="3 4">JR1/69-2-13</strain>
    </source>
</reference>
<dbReference type="EMBL" id="PDNV01000003">
    <property type="protein sequence ID" value="PLC54963.1"/>
    <property type="molecule type" value="Genomic_DNA"/>
</dbReference>
<sequence length="303" mass="33650">MIAACIDPEFAVASNRKSEGSQFVSWFGPLLNALRNLGGSGSPDEVVEQIAAELGLSDEIQNELVPSGQPRFRNQVAWARFYLAREGLLDSSKRGVWSLTERGRTTSLTLEQSHEIFRRWVAVFQAQRRAKAAEEESLAEQVAEETGVPSNDYRVVVLEMLRSLSPAGFERLSQRILREAGFTHVEVTGQSNDGGIDGHGTLQINPLVSFKVLFQCKRYTNSVTPSLVRDFRGAMAGRADKGIIITTGSFTTEARREANRDGVPPIELVDSEKLINMLEHLELGLRPITTYEIDNTFFNEFSA</sequence>
<dbReference type="InterPro" id="IPR011856">
    <property type="entry name" value="tRNA_endonuc-like_dom_sf"/>
</dbReference>
<dbReference type="InterPro" id="IPR025745">
    <property type="entry name" value="Mrr-like_N_dom"/>
</dbReference>
<dbReference type="AlphaFoldDB" id="A0A2N4UIV8"/>
<evidence type="ECO:0000259" key="2">
    <source>
        <dbReference type="Pfam" id="PF14338"/>
    </source>
</evidence>
<dbReference type="InterPro" id="IPR011335">
    <property type="entry name" value="Restrct_endonuc-II-like"/>
</dbReference>
<comment type="caution">
    <text evidence="3">The sequence shown here is derived from an EMBL/GenBank/DDBJ whole genome shotgun (WGS) entry which is preliminary data.</text>
</comment>
<organism evidence="3 4">
    <name type="scientific">Pollutimonas nitritireducens</name>
    <dbReference type="NCBI Taxonomy" id="2045209"/>
    <lineage>
        <taxon>Bacteria</taxon>
        <taxon>Pseudomonadati</taxon>
        <taxon>Pseudomonadota</taxon>
        <taxon>Betaproteobacteria</taxon>
        <taxon>Burkholderiales</taxon>
        <taxon>Alcaligenaceae</taxon>
        <taxon>Pollutimonas</taxon>
    </lineage>
</organism>
<dbReference type="InterPro" id="IPR052906">
    <property type="entry name" value="Type_IV_Methyl-Rstrct_Enzyme"/>
</dbReference>
<dbReference type="PANTHER" id="PTHR30015">
    <property type="entry name" value="MRR RESTRICTION SYSTEM PROTEIN"/>
    <property type="match status" value="1"/>
</dbReference>
<keyword evidence="3" id="KW-0378">Hydrolase</keyword>
<dbReference type="GO" id="GO:0015666">
    <property type="term" value="F:restriction endodeoxyribonuclease activity"/>
    <property type="evidence" value="ECO:0007669"/>
    <property type="project" value="TreeGrafter"/>
</dbReference>
<accession>A0A2N4UIV8</accession>